<name>A0ACD5HIG5_9PROT</name>
<organism evidence="1 2">
    <name type="scientific">Acidithiobacillus montserratensis</name>
    <dbReference type="NCBI Taxonomy" id="2729135"/>
    <lineage>
        <taxon>Bacteria</taxon>
        <taxon>Pseudomonadati</taxon>
        <taxon>Pseudomonadota</taxon>
        <taxon>Acidithiobacillia</taxon>
        <taxon>Acidithiobacillales</taxon>
        <taxon>Acidithiobacillaceae</taxon>
        <taxon>Acidithiobacillus</taxon>
    </lineage>
</organism>
<protein>
    <submittedName>
        <fullName evidence="1">Uncharacterized protein</fullName>
    </submittedName>
</protein>
<accession>A0ACD5HIG5</accession>
<sequence>MATNQLMQRNNLVNAFIDVNDDKTKAALAQAKNQVGEAEWKKGFSPETQKVAREAMKEHGARYETELKGRLVDVQTAQTKANGEEFSKLRVTLENDAGKITLSEDLNSEFAQRLVTKLDTATKEHAGKDVTIGGFASPVERNDRTFVDHVATMKDAEGKEIPAAPDHFKLAKESVDIAQEALKGSKLGEEKKKKMLNQVAKSAREEYFDSVASTFHQRFVDLGVAPEKQERGAYPALEAGVREPDGNWINLSLHVPTEGKEHEGQFVGTLQRKGPEGYERAPLVFQQGEKGLESTATFPGEKPLDVVLSKSEYGKTEVTISRFGEPIHERPALLRQNEALKAIPNHREGQLLQQSLGVDPAKMDVSNTPARAPVRSPSKGQEQAL</sequence>
<gene>
    <name evidence="1" type="ORF">HHS34_005630</name>
</gene>
<keyword evidence="2" id="KW-1185">Reference proteome</keyword>
<dbReference type="Proteomes" id="UP001195965">
    <property type="component" value="Chromosome"/>
</dbReference>
<evidence type="ECO:0000313" key="2">
    <source>
        <dbReference type="Proteomes" id="UP001195965"/>
    </source>
</evidence>
<proteinExistence type="predicted"/>
<evidence type="ECO:0000313" key="1">
    <source>
        <dbReference type="EMBL" id="XRI74674.1"/>
    </source>
</evidence>
<reference evidence="1 2" key="1">
    <citation type="journal article" date="2021" name="ISME J.">
        <title>Genomic evolution of the class Acidithiobacillia: deep-branching Proteobacteria living in extreme acidic conditions.</title>
        <authorList>
            <person name="Moya-Beltran A."/>
            <person name="Beard S."/>
            <person name="Rojas-Villalobos C."/>
            <person name="Issotta F."/>
            <person name="Gallardo Y."/>
            <person name="Ulloa R."/>
            <person name="Giaveno A."/>
            <person name="Degli Esposti M."/>
            <person name="Johnson D.B."/>
            <person name="Quatrini R."/>
        </authorList>
    </citation>
    <scope>NUCLEOTIDE SEQUENCE [LARGE SCALE GENOMIC DNA]</scope>
    <source>
        <strain evidence="1 2">GG1-14</strain>
    </source>
</reference>
<dbReference type="EMBL" id="CP127526">
    <property type="protein sequence ID" value="XRI74674.1"/>
    <property type="molecule type" value="Genomic_DNA"/>
</dbReference>